<evidence type="ECO:0000313" key="7">
    <source>
        <dbReference type="Proteomes" id="UP000614811"/>
    </source>
</evidence>
<dbReference type="PANTHER" id="PTHR33705">
    <property type="entry name" value="PHOSPHOCARRIER PROTEIN HPR"/>
    <property type="match status" value="1"/>
</dbReference>
<evidence type="ECO:0000256" key="4">
    <source>
        <dbReference type="ARBA" id="ARBA00022683"/>
    </source>
</evidence>
<dbReference type="PROSITE" id="PS51350">
    <property type="entry name" value="PTS_HPR_DOM"/>
    <property type="match status" value="1"/>
</dbReference>
<reference evidence="6" key="2">
    <citation type="submission" date="2020-09" db="EMBL/GenBank/DDBJ databases">
        <authorList>
            <person name="Sun Q."/>
            <person name="Kim S."/>
        </authorList>
    </citation>
    <scope>NUCLEOTIDE SEQUENCE</scope>
    <source>
        <strain evidence="6">KCTC 12711</strain>
    </source>
</reference>
<dbReference type="GO" id="GO:0009401">
    <property type="term" value="P:phosphoenolpyruvate-dependent sugar phosphotransferase system"/>
    <property type="evidence" value="ECO:0007669"/>
    <property type="project" value="UniProtKB-KW"/>
</dbReference>
<dbReference type="SUPFAM" id="SSF55594">
    <property type="entry name" value="HPr-like"/>
    <property type="match status" value="1"/>
</dbReference>
<dbReference type="Gene3D" id="3.30.1340.10">
    <property type="entry name" value="HPr-like"/>
    <property type="match status" value="1"/>
</dbReference>
<evidence type="ECO:0000256" key="1">
    <source>
        <dbReference type="ARBA" id="ARBA00004496"/>
    </source>
</evidence>
<dbReference type="AlphaFoldDB" id="A0A918RME1"/>
<dbReference type="EMBL" id="BMXA01000002">
    <property type="protein sequence ID" value="GHA04131.1"/>
    <property type="molecule type" value="Genomic_DNA"/>
</dbReference>
<dbReference type="InterPro" id="IPR050399">
    <property type="entry name" value="HPr"/>
</dbReference>
<dbReference type="InterPro" id="IPR035895">
    <property type="entry name" value="HPr-like_sf"/>
</dbReference>
<comment type="subcellular location">
    <subcellularLocation>
        <location evidence="1">Cytoplasm</location>
    </subcellularLocation>
</comment>
<organism evidence="6 7">
    <name type="scientific">Arenicella chitinivorans</name>
    <dbReference type="NCBI Taxonomy" id="1329800"/>
    <lineage>
        <taxon>Bacteria</taxon>
        <taxon>Pseudomonadati</taxon>
        <taxon>Pseudomonadota</taxon>
        <taxon>Gammaproteobacteria</taxon>
        <taxon>Arenicellales</taxon>
        <taxon>Arenicellaceae</taxon>
        <taxon>Arenicella</taxon>
    </lineage>
</organism>
<proteinExistence type="inferred from homology"/>
<dbReference type="RefSeq" id="WP_189399117.1">
    <property type="nucleotide sequence ID" value="NZ_BMXA01000002.1"/>
</dbReference>
<evidence type="ECO:0000259" key="5">
    <source>
        <dbReference type="PROSITE" id="PS51350"/>
    </source>
</evidence>
<dbReference type="GO" id="GO:0005737">
    <property type="term" value="C:cytoplasm"/>
    <property type="evidence" value="ECO:0007669"/>
    <property type="project" value="UniProtKB-SubCell"/>
</dbReference>
<keyword evidence="4" id="KW-0598">Phosphotransferase system</keyword>
<feature type="domain" description="HPr" evidence="5">
    <location>
        <begin position="1"/>
        <end position="88"/>
    </location>
</feature>
<dbReference type="InterPro" id="IPR000032">
    <property type="entry name" value="HPr-like"/>
</dbReference>
<keyword evidence="3" id="KW-0963">Cytoplasm</keyword>
<dbReference type="PROSITE" id="PS00589">
    <property type="entry name" value="PTS_HPR_SER"/>
    <property type="match status" value="1"/>
</dbReference>
<evidence type="ECO:0000256" key="2">
    <source>
        <dbReference type="ARBA" id="ARBA00010736"/>
    </source>
</evidence>
<sequence length="89" mass="9600">MLEQPIEIINKLGLHARAAAKLVSTASRFGSRVEIQFAGQTADAKSIMAVMMLAASQGSQIVIRTDGDDERAAMDAVTGLINNYFDEEE</sequence>
<keyword evidence="7" id="KW-1185">Reference proteome</keyword>
<reference evidence="6" key="1">
    <citation type="journal article" date="2014" name="Int. J. Syst. Evol. Microbiol.">
        <title>Complete genome sequence of Corynebacterium casei LMG S-19264T (=DSM 44701T), isolated from a smear-ripened cheese.</title>
        <authorList>
            <consortium name="US DOE Joint Genome Institute (JGI-PGF)"/>
            <person name="Walter F."/>
            <person name="Albersmeier A."/>
            <person name="Kalinowski J."/>
            <person name="Ruckert C."/>
        </authorList>
    </citation>
    <scope>NUCLEOTIDE SEQUENCE</scope>
    <source>
        <strain evidence="6">KCTC 12711</strain>
    </source>
</reference>
<protein>
    <submittedName>
        <fullName evidence="6">Phosphocarrier protein HPr</fullName>
    </submittedName>
</protein>
<evidence type="ECO:0000256" key="3">
    <source>
        <dbReference type="ARBA" id="ARBA00022490"/>
    </source>
</evidence>
<dbReference type="InterPro" id="IPR001020">
    <property type="entry name" value="PTS_HPr_His_P_site"/>
</dbReference>
<comment type="caution">
    <text evidence="6">The sequence shown here is derived from an EMBL/GenBank/DDBJ whole genome shotgun (WGS) entry which is preliminary data.</text>
</comment>
<dbReference type="CDD" id="cd00367">
    <property type="entry name" value="PTS-HPr_like"/>
    <property type="match status" value="1"/>
</dbReference>
<evidence type="ECO:0000313" key="6">
    <source>
        <dbReference type="EMBL" id="GHA04131.1"/>
    </source>
</evidence>
<name>A0A918RME1_9GAMM</name>
<dbReference type="NCBIfam" id="TIGR01003">
    <property type="entry name" value="PTS_HPr_family"/>
    <property type="match status" value="1"/>
</dbReference>
<dbReference type="Pfam" id="PF00381">
    <property type="entry name" value="PTS-HPr"/>
    <property type="match status" value="1"/>
</dbReference>
<dbReference type="PRINTS" id="PR00107">
    <property type="entry name" value="PHOSPHOCPHPR"/>
</dbReference>
<comment type="similarity">
    <text evidence="2">Belongs to the HPr family.</text>
</comment>
<dbReference type="InterPro" id="IPR002114">
    <property type="entry name" value="PTS_HPr_Ser_P_site"/>
</dbReference>
<dbReference type="PROSITE" id="PS00369">
    <property type="entry name" value="PTS_HPR_HIS"/>
    <property type="match status" value="1"/>
</dbReference>
<dbReference type="Proteomes" id="UP000614811">
    <property type="component" value="Unassembled WGS sequence"/>
</dbReference>
<accession>A0A918RME1</accession>
<dbReference type="PANTHER" id="PTHR33705:SF2">
    <property type="entry name" value="PHOSPHOCARRIER PROTEIN NPR"/>
    <property type="match status" value="1"/>
</dbReference>
<gene>
    <name evidence="6" type="ORF">GCM10008090_11800</name>
</gene>